<dbReference type="PROSITE" id="PS50846">
    <property type="entry name" value="HMA_2"/>
    <property type="match status" value="1"/>
</dbReference>
<dbReference type="AlphaFoldDB" id="A0A212THL1"/>
<sequence>MGVYKSNPPATGFLASLLMKKHHFNTNINRGSCIRAVTPTLNGEKAIASWQVDTANPNKVLTVTGDVTEEQVLALVEDAGFKAQKA</sequence>
<dbReference type="GO" id="GO:0046872">
    <property type="term" value="F:metal ion binding"/>
    <property type="evidence" value="ECO:0007669"/>
    <property type="project" value="InterPro"/>
</dbReference>
<name>A0A212THL1_9BACT</name>
<dbReference type="EMBL" id="FYEW01000001">
    <property type="protein sequence ID" value="SNC65334.1"/>
    <property type="molecule type" value="Genomic_DNA"/>
</dbReference>
<reference evidence="3" key="1">
    <citation type="submission" date="2017-06" db="EMBL/GenBank/DDBJ databases">
        <authorList>
            <person name="Varghese N."/>
            <person name="Submissions S."/>
        </authorList>
    </citation>
    <scope>NUCLEOTIDE SEQUENCE [LARGE SCALE GENOMIC DNA]</scope>
    <source>
        <strain evidence="3">DSM 11116</strain>
    </source>
</reference>
<dbReference type="InterPro" id="IPR036163">
    <property type="entry name" value="HMA_dom_sf"/>
</dbReference>
<dbReference type="Proteomes" id="UP000198131">
    <property type="component" value="Unassembled WGS sequence"/>
</dbReference>
<dbReference type="SUPFAM" id="SSF55008">
    <property type="entry name" value="HMA, heavy metal-associated domain"/>
    <property type="match status" value="1"/>
</dbReference>
<keyword evidence="3" id="KW-1185">Reference proteome</keyword>
<proteinExistence type="predicted"/>
<evidence type="ECO:0000313" key="2">
    <source>
        <dbReference type="EMBL" id="SNC65334.1"/>
    </source>
</evidence>
<feature type="domain" description="HMA" evidence="1">
    <location>
        <begin position="19"/>
        <end position="84"/>
    </location>
</feature>
<evidence type="ECO:0000313" key="3">
    <source>
        <dbReference type="Proteomes" id="UP000198131"/>
    </source>
</evidence>
<protein>
    <submittedName>
        <fullName evidence="2">Copper chaperone CopZ</fullName>
    </submittedName>
</protein>
<dbReference type="InterPro" id="IPR006121">
    <property type="entry name" value="HMA_dom"/>
</dbReference>
<dbReference type="CDD" id="cd00371">
    <property type="entry name" value="HMA"/>
    <property type="match status" value="1"/>
</dbReference>
<accession>A0A212THL1</accession>
<evidence type="ECO:0000259" key="1">
    <source>
        <dbReference type="PROSITE" id="PS50846"/>
    </source>
</evidence>
<dbReference type="Gene3D" id="3.30.70.100">
    <property type="match status" value="1"/>
</dbReference>
<gene>
    <name evidence="2" type="ORF">SAMN06265337_1264</name>
</gene>
<organism evidence="2 3">
    <name type="scientific">Hymenobacter gelipurpurascens</name>
    <dbReference type="NCBI Taxonomy" id="89968"/>
    <lineage>
        <taxon>Bacteria</taxon>
        <taxon>Pseudomonadati</taxon>
        <taxon>Bacteroidota</taxon>
        <taxon>Cytophagia</taxon>
        <taxon>Cytophagales</taxon>
        <taxon>Hymenobacteraceae</taxon>
        <taxon>Hymenobacter</taxon>
    </lineage>
</organism>